<keyword evidence="1" id="KW-0812">Transmembrane</keyword>
<dbReference type="KEGG" id="aue:C5O00_13325"/>
<reference evidence="3 4" key="1">
    <citation type="submission" date="2018-02" db="EMBL/GenBank/DDBJ databases">
        <title>Genomic analysis of the strain RR4-38 isolated from a seawater recirculating aquaculture system.</title>
        <authorList>
            <person name="Kim Y.-S."/>
            <person name="Jang Y.H."/>
            <person name="Kim K.-H."/>
        </authorList>
    </citation>
    <scope>NUCLEOTIDE SEQUENCE [LARGE SCALE GENOMIC DNA]</scope>
    <source>
        <strain evidence="3 4">RR4-38</strain>
    </source>
</reference>
<keyword evidence="1" id="KW-1133">Transmembrane helix</keyword>
<evidence type="ECO:0000313" key="3">
    <source>
        <dbReference type="EMBL" id="AVI52082.1"/>
    </source>
</evidence>
<evidence type="ECO:0000256" key="1">
    <source>
        <dbReference type="SAM" id="Phobius"/>
    </source>
</evidence>
<dbReference type="AlphaFoldDB" id="A0A2S0HZJ7"/>
<name>A0A2S0HZJ7_9FLAO</name>
<proteinExistence type="predicted"/>
<dbReference type="EMBL" id="CP027062">
    <property type="protein sequence ID" value="AVI52082.1"/>
    <property type="molecule type" value="Genomic_DNA"/>
</dbReference>
<evidence type="ECO:0000259" key="2">
    <source>
        <dbReference type="Pfam" id="PF20584"/>
    </source>
</evidence>
<dbReference type="Proteomes" id="UP000238442">
    <property type="component" value="Chromosome"/>
</dbReference>
<dbReference type="RefSeq" id="WP_105217322.1">
    <property type="nucleotide sequence ID" value="NZ_CP027062.1"/>
</dbReference>
<dbReference type="OrthoDB" id="1151370at2"/>
<organism evidence="3 4">
    <name type="scientific">Pukyongia salina</name>
    <dbReference type="NCBI Taxonomy" id="2094025"/>
    <lineage>
        <taxon>Bacteria</taxon>
        <taxon>Pseudomonadati</taxon>
        <taxon>Bacteroidota</taxon>
        <taxon>Flavobacteriia</taxon>
        <taxon>Flavobacteriales</taxon>
        <taxon>Flavobacteriaceae</taxon>
        <taxon>Pukyongia</taxon>
    </lineage>
</organism>
<sequence>MKKLKERWNIESNWRLFVIFLVFAVVGSSSAKVAGPVMEAIGIHKDSMAGYFYWPLRIILIFPIYQVFLVLFGWLYGEFEFFWNFEKKMLRLVGLGFLLK</sequence>
<dbReference type="Pfam" id="PF20584">
    <property type="entry name" value="DUF6787"/>
    <property type="match status" value="1"/>
</dbReference>
<keyword evidence="1" id="KW-0472">Membrane</keyword>
<evidence type="ECO:0000313" key="4">
    <source>
        <dbReference type="Proteomes" id="UP000238442"/>
    </source>
</evidence>
<feature type="domain" description="DUF6787" evidence="2">
    <location>
        <begin position="18"/>
        <end position="96"/>
    </location>
</feature>
<protein>
    <submittedName>
        <fullName evidence="3">Diacylglyceryl transferase</fullName>
    </submittedName>
</protein>
<keyword evidence="4" id="KW-1185">Reference proteome</keyword>
<dbReference type="InterPro" id="IPR046714">
    <property type="entry name" value="DUF6787"/>
</dbReference>
<gene>
    <name evidence="3" type="ORF">C5O00_13325</name>
</gene>
<feature type="transmembrane region" description="Helical" evidence="1">
    <location>
        <begin position="55"/>
        <end position="77"/>
    </location>
</feature>
<accession>A0A2S0HZJ7</accession>
<keyword evidence="3" id="KW-0808">Transferase</keyword>
<dbReference type="GO" id="GO:0016740">
    <property type="term" value="F:transferase activity"/>
    <property type="evidence" value="ECO:0007669"/>
    <property type="project" value="UniProtKB-KW"/>
</dbReference>